<accession>A0AAE0PGC4</accession>
<proteinExistence type="predicted"/>
<organism evidence="2 3">
    <name type="scientific">Sordaria brevicollis</name>
    <dbReference type="NCBI Taxonomy" id="83679"/>
    <lineage>
        <taxon>Eukaryota</taxon>
        <taxon>Fungi</taxon>
        <taxon>Dikarya</taxon>
        <taxon>Ascomycota</taxon>
        <taxon>Pezizomycotina</taxon>
        <taxon>Sordariomycetes</taxon>
        <taxon>Sordariomycetidae</taxon>
        <taxon>Sordariales</taxon>
        <taxon>Sordariaceae</taxon>
        <taxon>Sordaria</taxon>
    </lineage>
</organism>
<name>A0AAE0PGC4_SORBR</name>
<reference evidence="2" key="1">
    <citation type="journal article" date="2023" name="Mol. Phylogenet. Evol.">
        <title>Genome-scale phylogeny and comparative genomics of the fungal order Sordariales.</title>
        <authorList>
            <person name="Hensen N."/>
            <person name="Bonometti L."/>
            <person name="Westerberg I."/>
            <person name="Brannstrom I.O."/>
            <person name="Guillou S."/>
            <person name="Cros-Aarteil S."/>
            <person name="Calhoun S."/>
            <person name="Haridas S."/>
            <person name="Kuo A."/>
            <person name="Mondo S."/>
            <person name="Pangilinan J."/>
            <person name="Riley R."/>
            <person name="LaButti K."/>
            <person name="Andreopoulos B."/>
            <person name="Lipzen A."/>
            <person name="Chen C."/>
            <person name="Yan M."/>
            <person name="Daum C."/>
            <person name="Ng V."/>
            <person name="Clum A."/>
            <person name="Steindorff A."/>
            <person name="Ohm R.A."/>
            <person name="Martin F."/>
            <person name="Silar P."/>
            <person name="Natvig D.O."/>
            <person name="Lalanne C."/>
            <person name="Gautier V."/>
            <person name="Ament-Velasquez S.L."/>
            <person name="Kruys A."/>
            <person name="Hutchinson M.I."/>
            <person name="Powell A.J."/>
            <person name="Barry K."/>
            <person name="Miller A.N."/>
            <person name="Grigoriev I.V."/>
            <person name="Debuchy R."/>
            <person name="Gladieux P."/>
            <person name="Hiltunen Thoren M."/>
            <person name="Johannesson H."/>
        </authorList>
    </citation>
    <scope>NUCLEOTIDE SEQUENCE</scope>
    <source>
        <strain evidence="2">FGSC 1904</strain>
    </source>
</reference>
<dbReference type="EMBL" id="JAUTDP010000005">
    <property type="protein sequence ID" value="KAK3399496.1"/>
    <property type="molecule type" value="Genomic_DNA"/>
</dbReference>
<evidence type="ECO:0000256" key="1">
    <source>
        <dbReference type="SAM" id="SignalP"/>
    </source>
</evidence>
<keyword evidence="1" id="KW-0732">Signal</keyword>
<dbReference type="Proteomes" id="UP001281003">
    <property type="component" value="Unassembled WGS sequence"/>
</dbReference>
<sequence length="182" mass="20667">MKLFNVFAALFLTNAALAVPTLQNITSISKLRINDDSDCNWEDQWGVYDCNTYLITLGAIHPPSTPKNYDVAKTHVTIRNHKFLLSGNLFCGTRKKGDHGAWQDYWTTFDHQDLPTEIRIHGGHACTTEYWDDNWDNVWIEWDMEDGDGGGNGKQHVDVPSDERCGNSFLRGWGLVGCYVQI</sequence>
<dbReference type="AlphaFoldDB" id="A0AAE0PGC4"/>
<comment type="caution">
    <text evidence="2">The sequence shown here is derived from an EMBL/GenBank/DDBJ whole genome shotgun (WGS) entry which is preliminary data.</text>
</comment>
<protein>
    <submittedName>
        <fullName evidence="2">Uncharacterized protein</fullName>
    </submittedName>
</protein>
<feature type="chain" id="PRO_5042227328" evidence="1">
    <location>
        <begin position="19"/>
        <end position="182"/>
    </location>
</feature>
<keyword evidence="3" id="KW-1185">Reference proteome</keyword>
<reference evidence="2" key="2">
    <citation type="submission" date="2023-07" db="EMBL/GenBank/DDBJ databases">
        <authorList>
            <consortium name="Lawrence Berkeley National Laboratory"/>
            <person name="Haridas S."/>
            <person name="Hensen N."/>
            <person name="Bonometti L."/>
            <person name="Westerberg I."/>
            <person name="Brannstrom I.O."/>
            <person name="Guillou S."/>
            <person name="Cros-Aarteil S."/>
            <person name="Calhoun S."/>
            <person name="Kuo A."/>
            <person name="Mondo S."/>
            <person name="Pangilinan J."/>
            <person name="Riley R."/>
            <person name="LaButti K."/>
            <person name="Andreopoulos B."/>
            <person name="Lipzen A."/>
            <person name="Chen C."/>
            <person name="Yanf M."/>
            <person name="Daum C."/>
            <person name="Ng V."/>
            <person name="Clum A."/>
            <person name="Steindorff A."/>
            <person name="Ohm R."/>
            <person name="Martin F."/>
            <person name="Silar P."/>
            <person name="Natvig D."/>
            <person name="Lalanne C."/>
            <person name="Gautier V."/>
            <person name="Ament-velasquez S.L."/>
            <person name="Kruys A."/>
            <person name="Hutchinson M.I."/>
            <person name="Powell A.J."/>
            <person name="Barry K."/>
            <person name="Miller A.N."/>
            <person name="Grigoriev I.V."/>
            <person name="Debuchy R."/>
            <person name="Gladieux P."/>
            <person name="Thoren M.H."/>
            <person name="Johannesson H."/>
        </authorList>
    </citation>
    <scope>NUCLEOTIDE SEQUENCE</scope>
    <source>
        <strain evidence="2">FGSC 1904</strain>
    </source>
</reference>
<feature type="signal peptide" evidence="1">
    <location>
        <begin position="1"/>
        <end position="18"/>
    </location>
</feature>
<evidence type="ECO:0000313" key="2">
    <source>
        <dbReference type="EMBL" id="KAK3399496.1"/>
    </source>
</evidence>
<gene>
    <name evidence="2" type="ORF">B0T20DRAFT_497837</name>
</gene>
<evidence type="ECO:0000313" key="3">
    <source>
        <dbReference type="Proteomes" id="UP001281003"/>
    </source>
</evidence>